<dbReference type="InterPro" id="IPR039859">
    <property type="entry name" value="PFA4/ZDH16/20/ERF2-like"/>
</dbReference>
<gene>
    <name evidence="13" type="ORF">VHEMI00640</name>
</gene>
<evidence type="ECO:0000256" key="10">
    <source>
        <dbReference type="RuleBase" id="RU079119"/>
    </source>
</evidence>
<feature type="region of interest" description="Disordered" evidence="11">
    <location>
        <begin position="383"/>
        <end position="408"/>
    </location>
</feature>
<sequence>MVRRCARRIERTCCAVATYFPLVFIYSVTTWGVFGIVGISRDSVKSPWLGTTSSIIGIIIYVLANWSYTAAVFTRPGSTTNDNGYGLLPMTQDRQPAATSFTVKSNGELRFCKKCQARKPDRAHHCSTCRRCVLKMDHHCPWLATCVGLHNYKAFLLFLSYTTLLCLYAFAVSATWMYEEILVDSTYVSTFMPVNYIMLCVFSGIIAIVLGLFTGWHISLSLRGQTTIECLEKTRYVSPLRKPYQHAHDPNAGIGSTTQQIIDFHANALPGITRPEEGEERRSSRDYPFVRPANGTTVPVQMTYAERERHQSRLRYEEYLDDQDSQKLPNAFDLGWKRNMKHLLGPNPWLWFLPICNTTGDGWSWEANPKWVETRDRLARDREEQRAREVNAGWGVEPSEPAPPIERSVYQSKADRILGRDPAVYGDAPRNNVPLRQLSSRGRTIEQELDDFDDEDGYEDAELHARNVVTNNNHRDWSQGGASRMLRTDSQRSVAKHTYAEEADEGVD</sequence>
<evidence type="ECO:0000256" key="2">
    <source>
        <dbReference type="ARBA" id="ARBA00022679"/>
    </source>
</evidence>
<evidence type="ECO:0000256" key="1">
    <source>
        <dbReference type="ARBA" id="ARBA00004141"/>
    </source>
</evidence>
<comment type="domain">
    <text evidence="10">The DHHC domain is required for palmitoyltransferase activity.</text>
</comment>
<evidence type="ECO:0000313" key="13">
    <source>
        <dbReference type="EMBL" id="CEJ80459.1"/>
    </source>
</evidence>
<keyword evidence="7" id="KW-0449">Lipoprotein</keyword>
<dbReference type="GO" id="GO:0019706">
    <property type="term" value="F:protein-cysteine S-palmitoyltransferase activity"/>
    <property type="evidence" value="ECO:0007669"/>
    <property type="project" value="UniProtKB-EC"/>
</dbReference>
<keyword evidence="2 10" id="KW-0808">Transferase</keyword>
<evidence type="ECO:0000256" key="3">
    <source>
        <dbReference type="ARBA" id="ARBA00022692"/>
    </source>
</evidence>
<feature type="domain" description="Palmitoyltransferase DHHC" evidence="12">
    <location>
        <begin position="106"/>
        <end position="232"/>
    </location>
</feature>
<evidence type="ECO:0000256" key="9">
    <source>
        <dbReference type="ARBA" id="ARBA00048048"/>
    </source>
</evidence>
<keyword evidence="3 10" id="KW-0812">Transmembrane</keyword>
<comment type="subcellular location">
    <subcellularLocation>
        <location evidence="1">Membrane</location>
        <topology evidence="1">Multi-pass membrane protein</topology>
    </subcellularLocation>
</comment>
<feature type="region of interest" description="Disordered" evidence="11">
    <location>
        <begin position="471"/>
        <end position="508"/>
    </location>
</feature>
<feature type="transmembrane region" description="Helical" evidence="10">
    <location>
        <begin position="196"/>
        <end position="216"/>
    </location>
</feature>
<dbReference type="PANTHER" id="PTHR12246">
    <property type="entry name" value="PALMITOYLTRANSFERASE ZDHHC16"/>
    <property type="match status" value="1"/>
</dbReference>
<proteinExistence type="inferred from homology"/>
<keyword evidence="8 10" id="KW-0012">Acyltransferase</keyword>
<dbReference type="AlphaFoldDB" id="A0A0A1T538"/>
<evidence type="ECO:0000313" key="14">
    <source>
        <dbReference type="Proteomes" id="UP000039046"/>
    </source>
</evidence>
<keyword evidence="5 10" id="KW-0472">Membrane</keyword>
<dbReference type="OrthoDB" id="302728at2759"/>
<reference evidence="13 14" key="1">
    <citation type="journal article" date="2015" name="Genome Announc.">
        <title>Draft Genome Sequence and Gene Annotation of the Entomopathogenic Fungus Verticillium hemipterigenum.</title>
        <authorList>
            <person name="Horn F."/>
            <person name="Habel A."/>
            <person name="Scharf D.H."/>
            <person name="Dworschak J."/>
            <person name="Brakhage A.A."/>
            <person name="Guthke R."/>
            <person name="Hertweck C."/>
            <person name="Linde J."/>
        </authorList>
    </citation>
    <scope>NUCLEOTIDE SEQUENCE [LARGE SCALE GENOMIC DNA]</scope>
</reference>
<organism evidence="13 14">
    <name type="scientific">[Torrubiella] hemipterigena</name>
    <dbReference type="NCBI Taxonomy" id="1531966"/>
    <lineage>
        <taxon>Eukaryota</taxon>
        <taxon>Fungi</taxon>
        <taxon>Dikarya</taxon>
        <taxon>Ascomycota</taxon>
        <taxon>Pezizomycotina</taxon>
        <taxon>Sordariomycetes</taxon>
        <taxon>Hypocreomycetidae</taxon>
        <taxon>Hypocreales</taxon>
        <taxon>Clavicipitaceae</taxon>
        <taxon>Clavicipitaceae incertae sedis</taxon>
        <taxon>'Torrubiella' clade</taxon>
    </lineage>
</organism>
<evidence type="ECO:0000256" key="6">
    <source>
        <dbReference type="ARBA" id="ARBA00023139"/>
    </source>
</evidence>
<evidence type="ECO:0000259" key="12">
    <source>
        <dbReference type="Pfam" id="PF01529"/>
    </source>
</evidence>
<evidence type="ECO:0000256" key="11">
    <source>
        <dbReference type="SAM" id="MobiDB-lite"/>
    </source>
</evidence>
<dbReference type="EC" id="2.3.1.225" evidence="10"/>
<evidence type="ECO:0000256" key="5">
    <source>
        <dbReference type="ARBA" id="ARBA00023136"/>
    </source>
</evidence>
<dbReference type="STRING" id="1531966.A0A0A1T538"/>
<dbReference type="Pfam" id="PF01529">
    <property type="entry name" value="DHHC"/>
    <property type="match status" value="1"/>
</dbReference>
<comment type="similarity">
    <text evidence="10">Belongs to the DHHC palmitoyltransferase family.</text>
</comment>
<keyword evidence="6" id="KW-0564">Palmitate</keyword>
<dbReference type="GO" id="GO:0016020">
    <property type="term" value="C:membrane"/>
    <property type="evidence" value="ECO:0007669"/>
    <property type="project" value="UniProtKB-SubCell"/>
</dbReference>
<feature type="transmembrane region" description="Helical" evidence="10">
    <location>
        <begin position="155"/>
        <end position="176"/>
    </location>
</feature>
<feature type="region of interest" description="Disordered" evidence="11">
    <location>
        <begin position="421"/>
        <end position="442"/>
    </location>
</feature>
<dbReference type="Proteomes" id="UP000039046">
    <property type="component" value="Unassembled WGS sequence"/>
</dbReference>
<feature type="transmembrane region" description="Helical" evidence="10">
    <location>
        <begin position="48"/>
        <end position="68"/>
    </location>
</feature>
<dbReference type="EMBL" id="CDHN01000001">
    <property type="protein sequence ID" value="CEJ80459.1"/>
    <property type="molecule type" value="Genomic_DNA"/>
</dbReference>
<dbReference type="PROSITE" id="PS50216">
    <property type="entry name" value="DHHC"/>
    <property type="match status" value="1"/>
</dbReference>
<feature type="transmembrane region" description="Helical" evidence="10">
    <location>
        <begin position="12"/>
        <end position="36"/>
    </location>
</feature>
<evidence type="ECO:0000256" key="4">
    <source>
        <dbReference type="ARBA" id="ARBA00022989"/>
    </source>
</evidence>
<dbReference type="InterPro" id="IPR001594">
    <property type="entry name" value="Palmitoyltrfase_DHHC"/>
</dbReference>
<name>A0A0A1T538_9HYPO</name>
<keyword evidence="14" id="KW-1185">Reference proteome</keyword>
<evidence type="ECO:0000256" key="7">
    <source>
        <dbReference type="ARBA" id="ARBA00023288"/>
    </source>
</evidence>
<evidence type="ECO:0000256" key="8">
    <source>
        <dbReference type="ARBA" id="ARBA00023315"/>
    </source>
</evidence>
<accession>A0A0A1T538</accession>
<dbReference type="HOGENOM" id="CLU_024136_0_1_1"/>
<protein>
    <recommendedName>
        <fullName evidence="10">Palmitoyltransferase</fullName>
        <ecNumber evidence="10">2.3.1.225</ecNumber>
    </recommendedName>
</protein>
<keyword evidence="4 10" id="KW-1133">Transmembrane helix</keyword>
<comment type="catalytic activity">
    <reaction evidence="9 10">
        <text>L-cysteinyl-[protein] + hexadecanoyl-CoA = S-hexadecanoyl-L-cysteinyl-[protein] + CoA</text>
        <dbReference type="Rhea" id="RHEA:36683"/>
        <dbReference type="Rhea" id="RHEA-COMP:10131"/>
        <dbReference type="Rhea" id="RHEA-COMP:11032"/>
        <dbReference type="ChEBI" id="CHEBI:29950"/>
        <dbReference type="ChEBI" id="CHEBI:57287"/>
        <dbReference type="ChEBI" id="CHEBI:57379"/>
        <dbReference type="ChEBI" id="CHEBI:74151"/>
        <dbReference type="EC" id="2.3.1.225"/>
    </reaction>
</comment>